<evidence type="ECO:0000256" key="2">
    <source>
        <dbReference type="ARBA" id="ARBA00022980"/>
    </source>
</evidence>
<protein>
    <recommendedName>
        <fullName evidence="4 5">Small ribosomal subunit protein uS2</fullName>
    </recommendedName>
</protein>
<dbReference type="NCBIfam" id="TIGR01011">
    <property type="entry name" value="rpsB_bact"/>
    <property type="match status" value="1"/>
</dbReference>
<organism evidence="7 8">
    <name type="scientific">Candidatus Zambryskibacteria bacterium CG10_big_fil_rev_8_21_14_0_10_42_12</name>
    <dbReference type="NCBI Taxonomy" id="1975115"/>
    <lineage>
        <taxon>Bacteria</taxon>
        <taxon>Candidatus Zambryskiibacteriota</taxon>
    </lineage>
</organism>
<dbReference type="SUPFAM" id="SSF52313">
    <property type="entry name" value="Ribosomal protein S2"/>
    <property type="match status" value="1"/>
</dbReference>
<name>A0A2H0QVH3_9BACT</name>
<evidence type="ECO:0000256" key="4">
    <source>
        <dbReference type="ARBA" id="ARBA00035256"/>
    </source>
</evidence>
<evidence type="ECO:0000256" key="1">
    <source>
        <dbReference type="ARBA" id="ARBA00006242"/>
    </source>
</evidence>
<dbReference type="HAMAP" id="MF_00291_B">
    <property type="entry name" value="Ribosomal_uS2_B"/>
    <property type="match status" value="1"/>
</dbReference>
<sequence>MEAKVETKNPRVAEMFEIGAHFGFTKARRHPSAKPFIFGAKNRIEIFDLEKTSQEFENVLEFVKKIGQEGKTILFVGGKNEAKDAVVLAGDKTDMPYVAGRWIGGTLTNFSEIRKRIDRMLRLKSEREKGELAKYTKKERLLIDREIDKLEERFGGLVNLTQKPGAMVVIDTNREDIAVAEAHKMGVKVVALCGTDCNLSHADVAFPGNDASKKTISYFLTHVADAYTEGKKSVPEKTASEKSEKTKTE</sequence>
<accession>A0A2H0QVH3</accession>
<dbReference type="Pfam" id="PF00318">
    <property type="entry name" value="Ribosomal_S2"/>
    <property type="match status" value="1"/>
</dbReference>
<dbReference type="GO" id="GO:0006412">
    <property type="term" value="P:translation"/>
    <property type="evidence" value="ECO:0007669"/>
    <property type="project" value="UniProtKB-UniRule"/>
</dbReference>
<dbReference type="InterPro" id="IPR005706">
    <property type="entry name" value="Ribosomal_uS2_bac/mit/plastid"/>
</dbReference>
<dbReference type="EMBL" id="PCXL01000011">
    <property type="protein sequence ID" value="PIR38283.1"/>
    <property type="molecule type" value="Genomic_DNA"/>
</dbReference>
<keyword evidence="3 5" id="KW-0687">Ribonucleoprotein</keyword>
<dbReference type="PANTHER" id="PTHR12534:SF0">
    <property type="entry name" value="SMALL RIBOSOMAL SUBUNIT PROTEIN US2M"/>
    <property type="match status" value="1"/>
</dbReference>
<comment type="caution">
    <text evidence="7">The sequence shown here is derived from an EMBL/GenBank/DDBJ whole genome shotgun (WGS) entry which is preliminary data.</text>
</comment>
<dbReference type="PANTHER" id="PTHR12534">
    <property type="entry name" value="30S RIBOSOMAL PROTEIN S2 PROKARYOTIC AND ORGANELLAR"/>
    <property type="match status" value="1"/>
</dbReference>
<reference evidence="7 8" key="1">
    <citation type="submission" date="2017-09" db="EMBL/GenBank/DDBJ databases">
        <title>Depth-based differentiation of microbial function through sediment-hosted aquifers and enrichment of novel symbionts in the deep terrestrial subsurface.</title>
        <authorList>
            <person name="Probst A.J."/>
            <person name="Ladd B."/>
            <person name="Jarett J.K."/>
            <person name="Geller-Mcgrath D.E."/>
            <person name="Sieber C.M."/>
            <person name="Emerson J.B."/>
            <person name="Anantharaman K."/>
            <person name="Thomas B.C."/>
            <person name="Malmstrom R."/>
            <person name="Stieglmeier M."/>
            <person name="Klingl A."/>
            <person name="Woyke T."/>
            <person name="Ryan C.M."/>
            <person name="Banfield J.F."/>
        </authorList>
    </citation>
    <scope>NUCLEOTIDE SEQUENCE [LARGE SCALE GENOMIC DNA]</scope>
    <source>
        <strain evidence="7">CG10_big_fil_rev_8_21_14_0_10_42_12</strain>
    </source>
</reference>
<evidence type="ECO:0000313" key="8">
    <source>
        <dbReference type="Proteomes" id="UP000231333"/>
    </source>
</evidence>
<dbReference type="CDD" id="cd01425">
    <property type="entry name" value="RPS2"/>
    <property type="match status" value="1"/>
</dbReference>
<dbReference type="GO" id="GO:0003735">
    <property type="term" value="F:structural constituent of ribosome"/>
    <property type="evidence" value="ECO:0007669"/>
    <property type="project" value="InterPro"/>
</dbReference>
<dbReference type="InterPro" id="IPR023591">
    <property type="entry name" value="Ribosomal_uS2_flav_dom_sf"/>
</dbReference>
<feature type="region of interest" description="Disordered" evidence="6">
    <location>
        <begin position="230"/>
        <end position="249"/>
    </location>
</feature>
<proteinExistence type="inferred from homology"/>
<dbReference type="AlphaFoldDB" id="A0A2H0QVH3"/>
<evidence type="ECO:0000256" key="3">
    <source>
        <dbReference type="ARBA" id="ARBA00023274"/>
    </source>
</evidence>
<dbReference type="Gene3D" id="3.40.50.10490">
    <property type="entry name" value="Glucose-6-phosphate isomerase like protein, domain 1"/>
    <property type="match status" value="1"/>
</dbReference>
<dbReference type="Gene3D" id="1.10.287.610">
    <property type="entry name" value="Helix hairpin bin"/>
    <property type="match status" value="1"/>
</dbReference>
<dbReference type="GO" id="GO:0022627">
    <property type="term" value="C:cytosolic small ribosomal subunit"/>
    <property type="evidence" value="ECO:0007669"/>
    <property type="project" value="TreeGrafter"/>
</dbReference>
<evidence type="ECO:0000256" key="6">
    <source>
        <dbReference type="SAM" id="MobiDB-lite"/>
    </source>
</evidence>
<comment type="similarity">
    <text evidence="1 5">Belongs to the universal ribosomal protein uS2 family.</text>
</comment>
<evidence type="ECO:0000313" key="7">
    <source>
        <dbReference type="EMBL" id="PIR38283.1"/>
    </source>
</evidence>
<gene>
    <name evidence="5 7" type="primary">rpsB</name>
    <name evidence="7" type="ORF">COV34_01585</name>
</gene>
<keyword evidence="2 5" id="KW-0689">Ribosomal protein</keyword>
<dbReference type="Proteomes" id="UP000231333">
    <property type="component" value="Unassembled WGS sequence"/>
</dbReference>
<dbReference type="PRINTS" id="PR00395">
    <property type="entry name" value="RIBOSOMALS2"/>
</dbReference>
<evidence type="ECO:0000256" key="5">
    <source>
        <dbReference type="HAMAP-Rule" id="MF_00291"/>
    </source>
</evidence>
<dbReference type="InterPro" id="IPR001865">
    <property type="entry name" value="Ribosomal_uS2"/>
</dbReference>